<name>A0A077DEU5_9BURK</name>
<reference evidence="3 4" key="1">
    <citation type="journal article" date="2014" name="BMC Genomics">
        <title>A genomic perspective on a new bacterial genus and species from the Alcaligenaceae family, Basilea psittacipulmonis.</title>
        <authorList>
            <person name="Whiteson K.L."/>
            <person name="Hernandez D."/>
            <person name="Lazarevic V."/>
            <person name="Gaia N."/>
            <person name="Farinelli L."/>
            <person name="Francois P."/>
            <person name="Pilo P."/>
            <person name="Frey J."/>
            <person name="Schrenzel J."/>
        </authorList>
    </citation>
    <scope>NUCLEOTIDE SEQUENCE [LARGE SCALE GENOMIC DNA]</scope>
    <source>
        <strain evidence="3 4">DSM 24701</strain>
    </source>
</reference>
<dbReference type="Proteomes" id="UP000028945">
    <property type="component" value="Chromosome"/>
</dbReference>
<accession>A0A077DEU5</accession>
<keyword evidence="1" id="KW-1133">Transmembrane helix</keyword>
<dbReference type="HOGENOM" id="CLU_1700782_0_0_4"/>
<keyword evidence="1" id="KW-0812">Transmembrane</keyword>
<dbReference type="InterPro" id="IPR036147">
    <property type="entry name" value="Anti-sigma_E_RseA_N_sf"/>
</dbReference>
<sequence>MHIEFKRDADAEKISAFIDGEEPKISFDKLCSQEGQEVWRTYLMIDQLVKDPSMKCLDTLEFVASVHDRIAKEPKAFVPRHVWLKRAVGAFATAFVVGGIMYFAWPERDSLNDRIVASTERASDEAIKRQQQDYQEYLKEHYQAVGSNPNAFDG</sequence>
<dbReference type="STRING" id="1072685.IX83_08000"/>
<dbReference type="RefSeq" id="WP_038501057.1">
    <property type="nucleotide sequence ID" value="NZ_AFWK01000023.1"/>
</dbReference>
<dbReference type="SUPFAM" id="SSF89069">
    <property type="entry name" value="N-terminal, cytoplasmic domain of anti-sigmaE factor RseA"/>
    <property type="match status" value="1"/>
</dbReference>
<dbReference type="EMBL" id="CP009238">
    <property type="protein sequence ID" value="AIL33244.1"/>
    <property type="molecule type" value="Genomic_DNA"/>
</dbReference>
<dbReference type="KEGG" id="bpsi:IX83_08000"/>
<keyword evidence="4" id="KW-1185">Reference proteome</keyword>
<evidence type="ECO:0000256" key="1">
    <source>
        <dbReference type="SAM" id="Phobius"/>
    </source>
</evidence>
<feature type="transmembrane region" description="Helical" evidence="1">
    <location>
        <begin position="87"/>
        <end position="105"/>
    </location>
</feature>
<dbReference type="Pfam" id="PF03872">
    <property type="entry name" value="RseA_N"/>
    <property type="match status" value="1"/>
</dbReference>
<feature type="domain" description="Anti sigma-E protein RseA N-terminal" evidence="2">
    <location>
        <begin position="11"/>
        <end position="82"/>
    </location>
</feature>
<protein>
    <recommendedName>
        <fullName evidence="2">Anti sigma-E protein RseA N-terminal domain-containing protein</fullName>
    </recommendedName>
</protein>
<dbReference type="AlphaFoldDB" id="A0A077DEU5"/>
<keyword evidence="1" id="KW-0472">Membrane</keyword>
<dbReference type="GO" id="GO:0016989">
    <property type="term" value="F:sigma factor antagonist activity"/>
    <property type="evidence" value="ECO:0007669"/>
    <property type="project" value="InterPro"/>
</dbReference>
<dbReference type="InterPro" id="IPR005572">
    <property type="entry name" value="Anti-sigma_E_RseA_N"/>
</dbReference>
<organism evidence="3 4">
    <name type="scientific">Basilea psittacipulmonis DSM 24701</name>
    <dbReference type="NCBI Taxonomy" id="1072685"/>
    <lineage>
        <taxon>Bacteria</taxon>
        <taxon>Pseudomonadati</taxon>
        <taxon>Pseudomonadota</taxon>
        <taxon>Betaproteobacteria</taxon>
        <taxon>Burkholderiales</taxon>
        <taxon>Alcaligenaceae</taxon>
        <taxon>Basilea</taxon>
    </lineage>
</organism>
<evidence type="ECO:0000259" key="2">
    <source>
        <dbReference type="Pfam" id="PF03872"/>
    </source>
</evidence>
<proteinExistence type="predicted"/>
<evidence type="ECO:0000313" key="4">
    <source>
        <dbReference type="Proteomes" id="UP000028945"/>
    </source>
</evidence>
<gene>
    <name evidence="3" type="ORF">IX83_08000</name>
</gene>
<evidence type="ECO:0000313" key="3">
    <source>
        <dbReference type="EMBL" id="AIL33244.1"/>
    </source>
</evidence>